<feature type="non-terminal residue" evidence="2">
    <location>
        <position position="277"/>
    </location>
</feature>
<evidence type="ECO:0000259" key="1">
    <source>
        <dbReference type="Pfam" id="PF13524"/>
    </source>
</evidence>
<dbReference type="InterPro" id="IPR055259">
    <property type="entry name" value="YkvP/CgeB_Glyco_trans-like"/>
</dbReference>
<evidence type="ECO:0000313" key="2">
    <source>
        <dbReference type="EMBL" id="KKK87288.1"/>
    </source>
</evidence>
<organism evidence="2">
    <name type="scientific">marine sediment metagenome</name>
    <dbReference type="NCBI Taxonomy" id="412755"/>
    <lineage>
        <taxon>unclassified sequences</taxon>
        <taxon>metagenomes</taxon>
        <taxon>ecological metagenomes</taxon>
    </lineage>
</organism>
<accession>A0A0F8Z0X6</accession>
<protein>
    <recommendedName>
        <fullName evidence="1">Spore protein YkvP/CgeB glycosyl transferase-like domain-containing protein</fullName>
    </recommendedName>
</protein>
<proteinExistence type="predicted"/>
<dbReference type="Pfam" id="PF13524">
    <property type="entry name" value="Glyco_trans_1_2"/>
    <property type="match status" value="1"/>
</dbReference>
<name>A0A0F8Z0X6_9ZZZZ</name>
<dbReference type="EMBL" id="LAZR01050470">
    <property type="protein sequence ID" value="KKK87288.1"/>
    <property type="molecule type" value="Genomic_DNA"/>
</dbReference>
<comment type="caution">
    <text evidence="2">The sequence shown here is derived from an EMBL/GenBank/DDBJ whole genome shotgun (WGS) entry which is preliminary data.</text>
</comment>
<sequence length="277" mass="31172">MKALFIAPSSHEPCLIVQAWNSFNEPAVHRIFDVWGEPDDEGILNTARDTAPDVIFYVGANKASGLPSIDTLCELRTIASSVHLCWDAADDGWKETLRSYKGCFDLQVALDGVLSPLVDMATLTPVDPRPYMSDTPRRVRCAFSGQNAGRAALGQYQHPRYTMLNYLVRKGLVEYHPRTDSSYEDYAEYLKSCRMLVNFSHTGSGLKHHCKVRITEAGMAGCALLEMVEAPTRDWIPEECLFIYRGVEDAAEMIQTMDSTERIRKAAALKEHVWENY</sequence>
<reference evidence="2" key="1">
    <citation type="journal article" date="2015" name="Nature">
        <title>Complex archaea that bridge the gap between prokaryotes and eukaryotes.</title>
        <authorList>
            <person name="Spang A."/>
            <person name="Saw J.H."/>
            <person name="Jorgensen S.L."/>
            <person name="Zaremba-Niedzwiedzka K."/>
            <person name="Martijn J."/>
            <person name="Lind A.E."/>
            <person name="van Eijk R."/>
            <person name="Schleper C."/>
            <person name="Guy L."/>
            <person name="Ettema T.J."/>
        </authorList>
    </citation>
    <scope>NUCLEOTIDE SEQUENCE</scope>
</reference>
<dbReference type="AlphaFoldDB" id="A0A0F8Z0X6"/>
<feature type="domain" description="Spore protein YkvP/CgeB glycosyl transferase-like" evidence="1">
    <location>
        <begin position="181"/>
        <end position="275"/>
    </location>
</feature>
<gene>
    <name evidence="2" type="ORF">LCGC14_2754730</name>
</gene>